<keyword evidence="1" id="KW-0472">Membrane</keyword>
<keyword evidence="1" id="KW-1133">Transmembrane helix</keyword>
<proteinExistence type="predicted"/>
<dbReference type="PANTHER" id="PTHR10877">
    <property type="entry name" value="POLYCYSTIN FAMILY MEMBER"/>
    <property type="match status" value="1"/>
</dbReference>
<name>A0A8S2KTN7_9BILA</name>
<dbReference type="GO" id="GO:0016020">
    <property type="term" value="C:membrane"/>
    <property type="evidence" value="ECO:0007669"/>
    <property type="project" value="TreeGrafter"/>
</dbReference>
<dbReference type="AlphaFoldDB" id="A0A8S2KTN7"/>
<evidence type="ECO:0000313" key="3">
    <source>
        <dbReference type="Proteomes" id="UP000682733"/>
    </source>
</evidence>
<evidence type="ECO:0000313" key="2">
    <source>
        <dbReference type="EMBL" id="CAF3864773.1"/>
    </source>
</evidence>
<keyword evidence="1" id="KW-0812">Transmembrane</keyword>
<dbReference type="Proteomes" id="UP000682733">
    <property type="component" value="Unassembled WGS sequence"/>
</dbReference>
<protein>
    <submittedName>
        <fullName evidence="2">Uncharacterized protein</fullName>
    </submittedName>
</protein>
<dbReference type="GO" id="GO:0050982">
    <property type="term" value="P:detection of mechanical stimulus"/>
    <property type="evidence" value="ECO:0007669"/>
    <property type="project" value="TreeGrafter"/>
</dbReference>
<feature type="transmembrane region" description="Helical" evidence="1">
    <location>
        <begin position="21"/>
        <end position="38"/>
    </location>
</feature>
<dbReference type="GO" id="GO:0005262">
    <property type="term" value="F:calcium channel activity"/>
    <property type="evidence" value="ECO:0007669"/>
    <property type="project" value="TreeGrafter"/>
</dbReference>
<evidence type="ECO:0000256" key="1">
    <source>
        <dbReference type="SAM" id="Phobius"/>
    </source>
</evidence>
<dbReference type="PANTHER" id="PTHR10877:SF150">
    <property type="entry name" value="REJ DOMAIN-CONTAINING PROTEIN"/>
    <property type="match status" value="1"/>
</dbReference>
<sequence length="107" mass="12871">MKRAREIRLKEIKMGEIIRELCIYCFFTTLLLFLSYQARDINSHGLYRDTKNLFITSDYEDIKSITDWWNYCDNTLLKGLYAQVWYNGKTLSWREKLTTGQLLIKKT</sequence>
<dbReference type="EMBL" id="CAJOBA010010059">
    <property type="protein sequence ID" value="CAF3864773.1"/>
    <property type="molecule type" value="Genomic_DNA"/>
</dbReference>
<organism evidence="2 3">
    <name type="scientific">Didymodactylos carnosus</name>
    <dbReference type="NCBI Taxonomy" id="1234261"/>
    <lineage>
        <taxon>Eukaryota</taxon>
        <taxon>Metazoa</taxon>
        <taxon>Spiralia</taxon>
        <taxon>Gnathifera</taxon>
        <taxon>Rotifera</taxon>
        <taxon>Eurotatoria</taxon>
        <taxon>Bdelloidea</taxon>
        <taxon>Philodinida</taxon>
        <taxon>Philodinidae</taxon>
        <taxon>Didymodactylos</taxon>
    </lineage>
</organism>
<reference evidence="2" key="1">
    <citation type="submission" date="2021-02" db="EMBL/GenBank/DDBJ databases">
        <authorList>
            <person name="Nowell W R."/>
        </authorList>
    </citation>
    <scope>NUCLEOTIDE SEQUENCE</scope>
</reference>
<accession>A0A8S2KTN7</accession>
<gene>
    <name evidence="2" type="ORF">TMI583_LOCUS19417</name>
</gene>
<dbReference type="InterPro" id="IPR051223">
    <property type="entry name" value="Polycystin"/>
</dbReference>
<comment type="caution">
    <text evidence="2">The sequence shown here is derived from an EMBL/GenBank/DDBJ whole genome shotgun (WGS) entry which is preliminary data.</text>
</comment>